<name>A0A386H2T0_9CLOT</name>
<feature type="transmembrane region" description="Helical" evidence="1">
    <location>
        <begin position="118"/>
        <end position="136"/>
    </location>
</feature>
<feature type="transmembrane region" description="Helical" evidence="1">
    <location>
        <begin position="12"/>
        <end position="33"/>
    </location>
</feature>
<accession>A0A386H2T0</accession>
<evidence type="ECO:0000313" key="3">
    <source>
        <dbReference type="Proteomes" id="UP000266301"/>
    </source>
</evidence>
<keyword evidence="1" id="KW-1133">Transmembrane helix</keyword>
<dbReference type="Proteomes" id="UP000266301">
    <property type="component" value="Chromosome"/>
</dbReference>
<organism evidence="2 3">
    <name type="scientific">Clostridium fermenticellae</name>
    <dbReference type="NCBI Taxonomy" id="2068654"/>
    <lineage>
        <taxon>Bacteria</taxon>
        <taxon>Bacillati</taxon>
        <taxon>Bacillota</taxon>
        <taxon>Clostridia</taxon>
        <taxon>Eubacteriales</taxon>
        <taxon>Clostridiaceae</taxon>
        <taxon>Clostridium</taxon>
    </lineage>
</organism>
<sequence>MINLIKKDFILMKNLIIIMTAFVSIFIYIIYSSKEYNDIGYGFIVFLMGYLTFLMMGKYKKKKNEYMVISSLPIYKNTIVFVNYFMMILYTLFFYIIIVLETFLLRTFGISGYNLTNIWVLIAPLGLLLINFSIMNPFDIKDSRFAEGLKIITYVLICLLPQILMKFYKTSMGMKIFKVIARPDFMYIAVISIFIFGLVSYLISFMISVKIYKNFDN</sequence>
<gene>
    <name evidence="2" type="ORF">D4Z93_05405</name>
</gene>
<feature type="transmembrane region" description="Helical" evidence="1">
    <location>
        <begin position="148"/>
        <end position="165"/>
    </location>
</feature>
<dbReference type="RefSeq" id="WP_119971057.1">
    <property type="nucleotide sequence ID" value="NZ_CP032416.1"/>
</dbReference>
<proteinExistence type="predicted"/>
<dbReference type="KEGG" id="cfer:D4Z93_05405"/>
<reference evidence="2 3" key="1">
    <citation type="journal article" date="2019" name="Int. J. Syst. Evol. Microbiol.">
        <title>Clostridium fermenticellae sp. nov., isolated from the mud in a fermentation cellar for the production of the Chinese liquor, baijiu.</title>
        <authorList>
            <person name="Xu P.X."/>
            <person name="Chai L.J."/>
            <person name="Qiu T."/>
            <person name="Zhang X.J."/>
            <person name="Lu Z.M."/>
            <person name="Xiao C."/>
            <person name="Wang S.T."/>
            <person name="Shen C.H."/>
            <person name="Shi J.S."/>
            <person name="Xu Z.H."/>
        </authorList>
    </citation>
    <scope>NUCLEOTIDE SEQUENCE [LARGE SCALE GENOMIC DNA]</scope>
    <source>
        <strain evidence="2 3">JN500901</strain>
    </source>
</reference>
<dbReference type="OrthoDB" id="9830477at2"/>
<keyword evidence="3" id="KW-1185">Reference proteome</keyword>
<feature type="transmembrane region" description="Helical" evidence="1">
    <location>
        <begin position="185"/>
        <end position="207"/>
    </location>
</feature>
<dbReference type="Pfam" id="PF13346">
    <property type="entry name" value="ABC2_membrane_5"/>
    <property type="match status" value="1"/>
</dbReference>
<protein>
    <submittedName>
        <fullName evidence="2">ABC-2 transporter permease</fullName>
    </submittedName>
</protein>
<evidence type="ECO:0000313" key="2">
    <source>
        <dbReference type="EMBL" id="AYD39980.1"/>
    </source>
</evidence>
<dbReference type="EMBL" id="CP032416">
    <property type="protein sequence ID" value="AYD39980.1"/>
    <property type="molecule type" value="Genomic_DNA"/>
</dbReference>
<keyword evidence="1" id="KW-0812">Transmembrane</keyword>
<dbReference type="InterPro" id="IPR025699">
    <property type="entry name" value="ABC2_memb-like"/>
</dbReference>
<feature type="transmembrane region" description="Helical" evidence="1">
    <location>
        <begin position="39"/>
        <end position="57"/>
    </location>
</feature>
<keyword evidence="1" id="KW-0472">Membrane</keyword>
<dbReference type="AlphaFoldDB" id="A0A386H2T0"/>
<feature type="transmembrane region" description="Helical" evidence="1">
    <location>
        <begin position="78"/>
        <end position="98"/>
    </location>
</feature>
<evidence type="ECO:0000256" key="1">
    <source>
        <dbReference type="SAM" id="Phobius"/>
    </source>
</evidence>